<evidence type="ECO:0000256" key="4">
    <source>
        <dbReference type="SAM" id="SignalP"/>
    </source>
</evidence>
<dbReference type="AlphaFoldDB" id="A0A098LVE8"/>
<keyword evidence="2" id="KW-0175">Coiled coil</keyword>
<dbReference type="Gene3D" id="2.130.10.10">
    <property type="entry name" value="YVTN repeat-like/Quinoprotein amine dehydrogenase"/>
    <property type="match status" value="4"/>
</dbReference>
<evidence type="ECO:0000256" key="2">
    <source>
        <dbReference type="SAM" id="Coils"/>
    </source>
</evidence>
<keyword evidence="4" id="KW-0732">Signal</keyword>
<keyword evidence="1" id="KW-0677">Repeat</keyword>
<dbReference type="InterPro" id="IPR031778">
    <property type="entry name" value="Sortilin_N"/>
</dbReference>
<sequence>MKKIILTLVLLSSFSVFSQNLSMDLFKNMHPRNIGPGGMSGRVTAIDVVHSNPDIMYVGTASGGLWKSTSGGIKWDPIFEEEVTASIGAVAIQQSNPSVIWVGTGEGNPRNSLNGGYGIYRSLDGGKNWTLMGLENTRHIHRVIIDPTNPNTIYVAAIGSPWGEHPERGVFKTTDGGISWKKILFANNKTGAADLVMDPTNPNKLIAAMWEHKREPWFFNSGGSGSGLHITYNGGETWKKVTEEDGFPKGHLGRIGVAIAANKPNTVYALVEAKKNALYKSEDSGFKWEKINDKEDIGNRPFYYSEIYVDPQNENRVYSVFTYVNVSEDGGKNFTQLMPAYGANNGVHPDHHAWWIHPKNGNFMIDGNDGGLNITKDGGKTWRFIGNLPVAQFYHIAVDNDIPYNVYGGMQDNGSWKGPAYVWRAQGIRNSYWQEISFGDGFDVVPDPTNARFGWSMSQQGNVRYYDAETGNNFSVRPTHPNPDVLLRFNWNAAINIDPFDSNTLYFGSQFVHKSTDKGLTWKLISDDLTTNNPEKQKQSESGGLTIDATGAENHCTILVIEPSPLEKDMLWVSTDDGKVHITKNGGSTWTDVSKNIKGLPSGSWIPQIKASNKNKGEALLIANDYRRFNYTPYAYRTTNYGKTWERIVDENDVESYTLSIIEDIENPNLLFLGTDDGLYISINKGNTWTKWTEGFPTVSVKDLVIHPREHDLIIGTFGRAAWVLDDIRPLRAIANNQQLLNSRLELFKPPTAYLAAYQQPSGSRFGADALYNGENRNSGAQISYFVTIDEKTQSNNEKKDEDDSKIKKNTVKWDSLTLKIYDGDRLIRTLKQKAPKKTGIQKWRWNLTKKGPERPSRTVRTPKNEPSGVRVKPGIYKIALHFGDKVSEEMIKVELDPRLDTSIQAVNDVYKTAKAIEEMTQLAADATKQLAESKQIAEKYQSELKQLDREKYKTHIKASKAIVKEIDTLMALFLGKEDKRQGIVRSPKPNISRRISLANSYVTSRQNGITATEKALIAQAKTALQSGLDKTNTFFNEAWKGYKDKMNNVNLSPFKETKSFKLQD</sequence>
<evidence type="ECO:0000259" key="5">
    <source>
        <dbReference type="Pfam" id="PF15902"/>
    </source>
</evidence>
<dbReference type="CDD" id="cd15482">
    <property type="entry name" value="Sialidase_non-viral"/>
    <property type="match status" value="1"/>
</dbReference>
<dbReference type="Proteomes" id="UP000030184">
    <property type="component" value="Unassembled WGS sequence"/>
</dbReference>
<dbReference type="Pfam" id="PF15902">
    <property type="entry name" value="Sortilin-Vps10"/>
    <property type="match status" value="2"/>
</dbReference>
<dbReference type="OrthoDB" id="9757809at2"/>
<dbReference type="PANTHER" id="PTHR12106:SF27">
    <property type="entry name" value="SORTILIN-RELATED RECEPTOR"/>
    <property type="match status" value="1"/>
</dbReference>
<evidence type="ECO:0000256" key="3">
    <source>
        <dbReference type="SAM" id="MobiDB-lite"/>
    </source>
</evidence>
<dbReference type="RefSeq" id="WP_045372763.1">
    <property type="nucleotide sequence ID" value="NZ_BBNY01000090.1"/>
</dbReference>
<dbReference type="SUPFAM" id="SSF110296">
    <property type="entry name" value="Oligoxyloglucan reducing end-specific cellobiohydrolase"/>
    <property type="match status" value="3"/>
</dbReference>
<keyword evidence="7" id="KW-1185">Reference proteome</keyword>
<feature type="domain" description="Sortilin N-terminal" evidence="5">
    <location>
        <begin position="119"/>
        <end position="244"/>
    </location>
</feature>
<comment type="caution">
    <text evidence="6">The sequence shown here is derived from an EMBL/GenBank/DDBJ whole genome shotgun (WGS) entry which is preliminary data.</text>
</comment>
<reference evidence="7" key="1">
    <citation type="journal article" date="2014" name="Genome Announc.">
        <title>Draft Genome Sequence of Marine Flavobacterium Jejuia pallidilutea Strain 11shimoA1 and Pigmentation Mutants.</title>
        <authorList>
            <person name="Takatani N."/>
            <person name="Nakanishi M."/>
            <person name="Meirelles P."/>
            <person name="Mino S."/>
            <person name="Suda W."/>
            <person name="Oshima K."/>
            <person name="Hattori M."/>
            <person name="Ohkuma M."/>
            <person name="Hosokawa M."/>
            <person name="Miyashita K."/>
            <person name="Thompson F.L."/>
            <person name="Niwa A."/>
            <person name="Sawabe T."/>
            <person name="Sawabe T."/>
        </authorList>
    </citation>
    <scope>NUCLEOTIDE SEQUENCE [LARGE SCALE GENOMIC DNA]</scope>
    <source>
        <strain evidence="7">JCM 19538</strain>
    </source>
</reference>
<name>A0A098LVE8_9FLAO</name>
<dbReference type="InterPro" id="IPR015943">
    <property type="entry name" value="WD40/YVTN_repeat-like_dom_sf"/>
</dbReference>
<feature type="signal peptide" evidence="4">
    <location>
        <begin position="1"/>
        <end position="18"/>
    </location>
</feature>
<feature type="coiled-coil region" evidence="2">
    <location>
        <begin position="917"/>
        <end position="951"/>
    </location>
</feature>
<dbReference type="InterPro" id="IPR050310">
    <property type="entry name" value="VPS10-sortilin"/>
</dbReference>
<dbReference type="EMBL" id="BBNY01000090">
    <property type="protein sequence ID" value="GAL90901.1"/>
    <property type="molecule type" value="Genomic_DNA"/>
</dbReference>
<dbReference type="PANTHER" id="PTHR12106">
    <property type="entry name" value="SORTILIN RELATED"/>
    <property type="match status" value="1"/>
</dbReference>
<accession>A0A098LVE8</accession>
<gene>
    <name evidence="6" type="ORF">JCM19538_959</name>
</gene>
<evidence type="ECO:0000313" key="6">
    <source>
        <dbReference type="EMBL" id="GAL90901.1"/>
    </source>
</evidence>
<evidence type="ECO:0000256" key="1">
    <source>
        <dbReference type="ARBA" id="ARBA00022737"/>
    </source>
</evidence>
<feature type="region of interest" description="Disordered" evidence="3">
    <location>
        <begin position="850"/>
        <end position="869"/>
    </location>
</feature>
<proteinExistence type="predicted"/>
<evidence type="ECO:0000313" key="7">
    <source>
        <dbReference type="Proteomes" id="UP000030184"/>
    </source>
</evidence>
<feature type="chain" id="PRO_5001937363" description="Sortilin N-terminal domain-containing protein" evidence="4">
    <location>
        <begin position="19"/>
        <end position="1065"/>
    </location>
</feature>
<organism evidence="6 7">
    <name type="scientific">Jejuia pallidilutea</name>
    <dbReference type="NCBI Taxonomy" id="504487"/>
    <lineage>
        <taxon>Bacteria</taxon>
        <taxon>Pseudomonadati</taxon>
        <taxon>Bacteroidota</taxon>
        <taxon>Flavobacteriia</taxon>
        <taxon>Flavobacteriales</taxon>
        <taxon>Flavobacteriaceae</taxon>
        <taxon>Jejuia</taxon>
    </lineage>
</organism>
<feature type="domain" description="Sortilin N-terminal" evidence="5">
    <location>
        <begin position="635"/>
        <end position="717"/>
    </location>
</feature>
<protein>
    <recommendedName>
        <fullName evidence="5">Sortilin N-terminal domain-containing protein</fullName>
    </recommendedName>
</protein>